<dbReference type="PANTHER" id="PTHR23193:SF23">
    <property type="entry name" value="NUCLEAR PORE COMPLEX PROTEIN NUP153"/>
    <property type="match status" value="1"/>
</dbReference>
<dbReference type="GO" id="GO:0005643">
    <property type="term" value="C:nuclear pore"/>
    <property type="evidence" value="ECO:0007669"/>
    <property type="project" value="TreeGrafter"/>
</dbReference>
<feature type="compositionally biased region" description="Polar residues" evidence="5">
    <location>
        <begin position="779"/>
        <end position="789"/>
    </location>
</feature>
<dbReference type="GO" id="GO:0008139">
    <property type="term" value="F:nuclear localization sequence binding"/>
    <property type="evidence" value="ECO:0007669"/>
    <property type="project" value="TreeGrafter"/>
</dbReference>
<dbReference type="InterPro" id="IPR015943">
    <property type="entry name" value="WD40/YVTN_repeat-like_dom_sf"/>
</dbReference>
<name>A0A1B5L8H2_USTVR</name>
<dbReference type="GO" id="GO:0006405">
    <property type="term" value="P:RNA export from nucleus"/>
    <property type="evidence" value="ECO:0007669"/>
    <property type="project" value="TreeGrafter"/>
</dbReference>
<feature type="compositionally biased region" description="Polar residues" evidence="5">
    <location>
        <begin position="746"/>
        <end position="757"/>
    </location>
</feature>
<evidence type="ECO:0000256" key="4">
    <source>
        <dbReference type="SAM" id="Coils"/>
    </source>
</evidence>
<dbReference type="Gene3D" id="2.130.10.10">
    <property type="entry name" value="YVTN repeat-like/Quinoprotein amine dehydrogenase"/>
    <property type="match status" value="1"/>
</dbReference>
<keyword evidence="3" id="KW-0539">Nucleus</keyword>
<feature type="domain" description="Nucleoporin Nup159/Nup146 N-terminal" evidence="6">
    <location>
        <begin position="78"/>
        <end position="440"/>
    </location>
</feature>
<dbReference type="Pfam" id="PF16755">
    <property type="entry name" value="Beta-prop_NUP159_NUP214"/>
    <property type="match status" value="1"/>
</dbReference>
<feature type="compositionally biased region" description="Polar residues" evidence="5">
    <location>
        <begin position="1438"/>
        <end position="1447"/>
    </location>
</feature>
<feature type="compositionally biased region" description="Polar residues" evidence="5">
    <location>
        <begin position="582"/>
        <end position="596"/>
    </location>
</feature>
<gene>
    <name evidence="7" type="ORF">UVI_02064230</name>
</gene>
<proteinExistence type="predicted"/>
<accession>A0A1B5L8H2</accession>
<protein>
    <recommendedName>
        <fullName evidence="6">Nucleoporin Nup159/Nup146 N-terminal domain-containing protein</fullName>
    </recommendedName>
</protein>
<evidence type="ECO:0000313" key="8">
    <source>
        <dbReference type="Proteomes" id="UP000054053"/>
    </source>
</evidence>
<sequence>MFGNSASRAGGAATGTDLETIQTEVGIVLRSTLRLEFPLNKWALRSRSVLLTFDQGLGFLPLAGEAKVRLVPSWASPPAETASLLSIASRKGLVAAAGPEQIVVATTESVRKAFTSSDVFEPQLSIPAPTRVSHLAYTADESYLVLSAESGGGLAVYDVQTLLQGSTNALFELPTNGESLRALAPNPTAEKAHLCALVTTSGNLYMANLSERKLSNPLRSRVSSLSWSAKGKQLCAGMVDGTISQMTPEGEGKGEIPKPPNSEDCYVSSLIWLENNLFLAIYTATNEPSPSSIYHIINRQPPSTFTFQKITDPVEPFGAEKPPHHVLLRLRDFLDLQDLLIVSSTASTEVGILTRSKTPLAHDKPAGLITNVFTTTEFLEDTRRPTLPMTESMVDSVAIGVALDLSSKEKVYKPIPSDEELDQSLGPLPGFWVLTNEGLLCSWWLVYNDAVKKGHNYPGLSVNDNNTASASTPTQTTPLKPASFATADSSPFASTTPTTAPTFGSSSRLGQQSSSWAASTNSPAATGGAIFGSSSFGNPPSDSGLAFGKPSALGFGQSSQLGIRTSPWAARSGSRPAFGQSAFANFSNGASNQSPFGSPAPDTNTPDTTAAPVTPAASGGVFSEFSSRGGFASLSATTGNSGGFGSGGKFGTSSFGTTSDSSNTTDSAFTATQQNPSNVFGSAPFKLESSFRADAFQEETNEENSSGAAGSSLFGPAFGSALGDVADQRDQPTPSAKEDDMDTTEETPQAKSQSLFAPQQTQESTTPTTTPAGPRFGFSTPTPGTSAPGQDSKPKPASSNLFGARKDAAKPETSSLFGSAKAFDSTASHSEVKSAEEDAPLPSDTESEVDKLSSSSATVDHSRLSAATSTPLKADSAISASDAAAMSTPLKTDSAMSSSDATTPKPSQTPTDTPLPLASTKDLEPAEAPLSPNFENVLIPADKSKAEQGTPTPPSSPSSKHIKVEPGIEEDDAPLPPDFVLPEAPFKEPSNVPSIPETTDGESDLREEEASEGSGVDVANDFSPSTSDRNATPGISPQSSFSALVGNNALGTASPEERARPLFGEISRTAPVFPKPTQASPRSPSPMRGAVPPRVIRPDATRSVSAPGMASQILGSRQGQAHHGSSIISSREIPQDSEDPFMRQHRQIRERQEAEETQPLVDEEDDEVQKILNSEVEGTLQLHEFIAHSDVAPPAKESVPAQVEAVYRDVNSMIDTLGLNARSIKAFTKGHNENAAEGGRGKQDLEIPDDWVLCEINDLGDVLDSELHGDLEDGRVQDMQGKLEACQDLLRDMQRLRAKQEDLKRVVMARADPEQAELARLSPLSAEQAAQQSELRREYGAFTSLLTGAEEALILLKTRIAAASSSSGKGSAPVPTVEAVMRTISKMTSMVEKRSGDVDVLETQLRKMRLGSSSREGSPMRTPQGRKSFVLLSPDPNPSRTFRQSPCKSPGVNVASPIGATKATPSRKKMSGLSNEEKGDVVEKRARRQIVLSKLKESVGKRGVTVWTMEEIE</sequence>
<dbReference type="GO" id="GO:0006606">
    <property type="term" value="P:protein import into nucleus"/>
    <property type="evidence" value="ECO:0007669"/>
    <property type="project" value="TreeGrafter"/>
</dbReference>
<reference evidence="8" key="1">
    <citation type="journal article" date="2016" name="Genome Announc.">
        <title>Genome sequence of Ustilaginoidea virens IPU010, a rice pathogenic fungus causing false smut.</title>
        <authorList>
            <person name="Kumagai T."/>
            <person name="Ishii T."/>
            <person name="Terai G."/>
            <person name="Umemura M."/>
            <person name="Machida M."/>
            <person name="Asai K."/>
        </authorList>
    </citation>
    <scope>NUCLEOTIDE SEQUENCE [LARGE SCALE GENOMIC DNA]</scope>
    <source>
        <strain evidence="8">IPU010</strain>
    </source>
</reference>
<dbReference type="PANTHER" id="PTHR23193">
    <property type="entry name" value="NUCLEAR PORE COMPLEX PROTEIN NUP"/>
    <property type="match status" value="1"/>
</dbReference>
<evidence type="ECO:0000259" key="6">
    <source>
        <dbReference type="Pfam" id="PF16755"/>
    </source>
</evidence>
<comment type="caution">
    <text evidence="7">The sequence shown here is derived from an EMBL/GenBank/DDBJ whole genome shotgun (WGS) entry which is preliminary data.</text>
</comment>
<keyword evidence="4" id="KW-0175">Coiled coil</keyword>
<feature type="region of interest" description="Disordered" evidence="5">
    <location>
        <begin position="466"/>
        <end position="522"/>
    </location>
</feature>
<dbReference type="InterPro" id="IPR039462">
    <property type="entry name" value="Nup159/Nup146_N"/>
</dbReference>
<dbReference type="SUPFAM" id="SSF117289">
    <property type="entry name" value="Nucleoporin domain"/>
    <property type="match status" value="1"/>
</dbReference>
<evidence type="ECO:0000256" key="2">
    <source>
        <dbReference type="ARBA" id="ARBA00022448"/>
    </source>
</evidence>
<feature type="compositionally biased region" description="Low complexity" evidence="5">
    <location>
        <begin position="599"/>
        <end position="617"/>
    </location>
</feature>
<dbReference type="InterPro" id="IPR026054">
    <property type="entry name" value="Nucleoporin"/>
</dbReference>
<feature type="region of interest" description="Disordered" evidence="5">
    <location>
        <begin position="580"/>
        <end position="621"/>
    </location>
</feature>
<feature type="region of interest" description="Disordered" evidence="5">
    <location>
        <begin position="636"/>
        <end position="1144"/>
    </location>
</feature>
<dbReference type="Proteomes" id="UP000054053">
    <property type="component" value="Unassembled WGS sequence"/>
</dbReference>
<feature type="compositionally biased region" description="Low complexity" evidence="5">
    <location>
        <begin position="758"/>
        <end position="771"/>
    </location>
</feature>
<feature type="compositionally biased region" description="Low complexity" evidence="5">
    <location>
        <begin position="874"/>
        <end position="903"/>
    </location>
</feature>
<feature type="compositionally biased region" description="Gly residues" evidence="5">
    <location>
        <begin position="640"/>
        <end position="650"/>
    </location>
</feature>
<feature type="compositionally biased region" description="Low complexity" evidence="5">
    <location>
        <begin position="651"/>
        <end position="672"/>
    </location>
</feature>
<feature type="region of interest" description="Disordered" evidence="5">
    <location>
        <begin position="1409"/>
        <end position="1482"/>
    </location>
</feature>
<organism evidence="7 8">
    <name type="scientific">Ustilaginoidea virens</name>
    <name type="common">Rice false smut fungus</name>
    <name type="synonym">Villosiclava virens</name>
    <dbReference type="NCBI Taxonomy" id="1159556"/>
    <lineage>
        <taxon>Eukaryota</taxon>
        <taxon>Fungi</taxon>
        <taxon>Dikarya</taxon>
        <taxon>Ascomycota</taxon>
        <taxon>Pezizomycotina</taxon>
        <taxon>Sordariomycetes</taxon>
        <taxon>Hypocreomycetidae</taxon>
        <taxon>Hypocreales</taxon>
        <taxon>Clavicipitaceae</taxon>
        <taxon>Ustilaginoidea</taxon>
    </lineage>
</organism>
<dbReference type="EMBL" id="BBTG02000110">
    <property type="protein sequence ID" value="GAO20017.1"/>
    <property type="molecule type" value="Genomic_DNA"/>
</dbReference>
<feature type="coiled-coil region" evidence="4">
    <location>
        <begin position="1276"/>
        <end position="1306"/>
    </location>
</feature>
<feature type="compositionally biased region" description="Polar residues" evidence="5">
    <location>
        <begin position="1022"/>
        <end position="1042"/>
    </location>
</feature>
<keyword evidence="2" id="KW-0813">Transport</keyword>
<feature type="compositionally biased region" description="Acidic residues" evidence="5">
    <location>
        <begin position="999"/>
        <end position="1011"/>
    </location>
</feature>
<evidence type="ECO:0000256" key="5">
    <source>
        <dbReference type="SAM" id="MobiDB-lite"/>
    </source>
</evidence>
<evidence type="ECO:0000256" key="1">
    <source>
        <dbReference type="ARBA" id="ARBA00004123"/>
    </source>
</evidence>
<comment type="subcellular location">
    <subcellularLocation>
        <location evidence="1">Nucleus</location>
    </subcellularLocation>
</comment>
<dbReference type="FunFam" id="2.130.10.10:FF:000645">
    <property type="entry name" value="Putative nuclear pore complex subunit Nup159"/>
    <property type="match status" value="1"/>
</dbReference>
<dbReference type="GO" id="GO:0017056">
    <property type="term" value="F:structural constituent of nuclear pore"/>
    <property type="evidence" value="ECO:0007669"/>
    <property type="project" value="TreeGrafter"/>
</dbReference>
<evidence type="ECO:0000256" key="3">
    <source>
        <dbReference type="ARBA" id="ARBA00023242"/>
    </source>
</evidence>
<feature type="compositionally biased region" description="Low complexity" evidence="5">
    <location>
        <begin position="466"/>
        <end position="515"/>
    </location>
</feature>
<feature type="compositionally biased region" description="Polar residues" evidence="5">
    <location>
        <begin position="852"/>
        <end position="871"/>
    </location>
</feature>
<evidence type="ECO:0000313" key="7">
    <source>
        <dbReference type="EMBL" id="GAO20017.1"/>
    </source>
</evidence>